<feature type="domain" description="Superoxide dismutase copper/zinc binding" evidence="6">
    <location>
        <begin position="48"/>
        <end position="195"/>
    </location>
</feature>
<evidence type="ECO:0000256" key="5">
    <source>
        <dbReference type="SAM" id="SignalP"/>
    </source>
</evidence>
<feature type="signal peptide" evidence="5">
    <location>
        <begin position="1"/>
        <end position="23"/>
    </location>
</feature>
<feature type="compositionally biased region" description="Basic and acidic residues" evidence="4">
    <location>
        <begin position="165"/>
        <end position="182"/>
    </location>
</feature>
<dbReference type="Pfam" id="PF00080">
    <property type="entry name" value="Sod_Cu"/>
    <property type="match status" value="1"/>
</dbReference>
<dbReference type="InterPro" id="IPR001424">
    <property type="entry name" value="SOD_Cu_Zn_dom"/>
</dbReference>
<organism evidence="7 8">
    <name type="scientific">Sphaerisporangium krabiense</name>
    <dbReference type="NCBI Taxonomy" id="763782"/>
    <lineage>
        <taxon>Bacteria</taxon>
        <taxon>Bacillati</taxon>
        <taxon>Actinomycetota</taxon>
        <taxon>Actinomycetes</taxon>
        <taxon>Streptosporangiales</taxon>
        <taxon>Streptosporangiaceae</taxon>
        <taxon>Sphaerisporangium</taxon>
    </lineage>
</organism>
<evidence type="ECO:0000259" key="6">
    <source>
        <dbReference type="Pfam" id="PF00080"/>
    </source>
</evidence>
<comment type="similarity">
    <text evidence="1 3">Belongs to the Cu-Zn superoxide dismutase family.</text>
</comment>
<feature type="chain" id="PRO_5039369112" description="Superoxide dismutase [Cu-Zn]" evidence="5">
    <location>
        <begin position="24"/>
        <end position="198"/>
    </location>
</feature>
<protein>
    <recommendedName>
        <fullName evidence="3">Superoxide dismutase [Cu-Zn]</fullName>
        <ecNumber evidence="3">1.15.1.1</ecNumber>
    </recommendedName>
</protein>
<keyword evidence="3" id="KW-0479">Metal-binding</keyword>
<dbReference type="GO" id="GO:0004784">
    <property type="term" value="F:superoxide dismutase activity"/>
    <property type="evidence" value="ECO:0007669"/>
    <property type="project" value="UniProtKB-EC"/>
</dbReference>
<comment type="function">
    <text evidence="2">Destroys radicals which are normally produced within the cells and which are toxic to biological systems. May play a role in favoring mycobacterial survival in phagocytes.</text>
</comment>
<evidence type="ECO:0000313" key="8">
    <source>
        <dbReference type="Proteomes" id="UP000588112"/>
    </source>
</evidence>
<dbReference type="RefSeq" id="WP_184609220.1">
    <property type="nucleotide sequence ID" value="NZ_BOOS01000023.1"/>
</dbReference>
<evidence type="ECO:0000256" key="1">
    <source>
        <dbReference type="ARBA" id="ARBA00010457"/>
    </source>
</evidence>
<dbReference type="InterPro" id="IPR024134">
    <property type="entry name" value="SOD_Cu/Zn_/chaperone"/>
</dbReference>
<sequence>MPGKVHLALVAALTVGAAGLAFAGTAQAMLGQPAAEAIIRNVDGASVGSLRIEHRDSGTPRITVAVRGLPAGYHGFHIHTTGICDPRSTDPNTGSPFFSAGGHFNLGTGSHPDHSGDLPPLLVGADGTGSASFLTDRFRAKQLLDPDGSAVIIHARPDNQANIPDRYRGADDKPGPDADSLKTGDAGARLACGVIKNR</sequence>
<evidence type="ECO:0000256" key="3">
    <source>
        <dbReference type="RuleBase" id="RU000393"/>
    </source>
</evidence>
<name>A0A7W8Z1M6_9ACTN</name>
<proteinExistence type="inferred from homology"/>
<keyword evidence="8" id="KW-1185">Reference proteome</keyword>
<dbReference type="EC" id="1.15.1.1" evidence="3"/>
<comment type="catalytic activity">
    <reaction evidence="3">
        <text>2 superoxide + 2 H(+) = H2O2 + O2</text>
        <dbReference type="Rhea" id="RHEA:20696"/>
        <dbReference type="ChEBI" id="CHEBI:15378"/>
        <dbReference type="ChEBI" id="CHEBI:15379"/>
        <dbReference type="ChEBI" id="CHEBI:16240"/>
        <dbReference type="ChEBI" id="CHEBI:18421"/>
        <dbReference type="EC" id="1.15.1.1"/>
    </reaction>
</comment>
<dbReference type="PROSITE" id="PS00332">
    <property type="entry name" value="SOD_CU_ZN_2"/>
    <property type="match status" value="1"/>
</dbReference>
<dbReference type="EMBL" id="JACHBR010000001">
    <property type="protein sequence ID" value="MBB5625782.1"/>
    <property type="molecule type" value="Genomic_DNA"/>
</dbReference>
<dbReference type="InterPro" id="IPR018152">
    <property type="entry name" value="SOD_Cu/Zn_BS"/>
</dbReference>
<keyword evidence="3" id="KW-0186">Copper</keyword>
<evidence type="ECO:0000256" key="4">
    <source>
        <dbReference type="SAM" id="MobiDB-lite"/>
    </source>
</evidence>
<dbReference type="SUPFAM" id="SSF49329">
    <property type="entry name" value="Cu,Zn superoxide dismutase-like"/>
    <property type="match status" value="1"/>
</dbReference>
<gene>
    <name evidence="7" type="ORF">BJ981_001481</name>
</gene>
<dbReference type="AlphaFoldDB" id="A0A7W8Z1M6"/>
<keyword evidence="3" id="KW-0862">Zinc</keyword>
<keyword evidence="5" id="KW-0732">Signal</keyword>
<comment type="cofactor">
    <cofactor evidence="3">
        <name>Zn(2+)</name>
        <dbReference type="ChEBI" id="CHEBI:29105"/>
    </cofactor>
    <text evidence="3">Binds 1 zinc ion per subunit.</text>
</comment>
<dbReference type="PANTHER" id="PTHR10003">
    <property type="entry name" value="SUPEROXIDE DISMUTASE CU-ZN -RELATED"/>
    <property type="match status" value="1"/>
</dbReference>
<dbReference type="GO" id="GO:0005507">
    <property type="term" value="F:copper ion binding"/>
    <property type="evidence" value="ECO:0007669"/>
    <property type="project" value="InterPro"/>
</dbReference>
<evidence type="ECO:0000256" key="2">
    <source>
        <dbReference type="ARBA" id="ARBA00024900"/>
    </source>
</evidence>
<comment type="cofactor">
    <cofactor evidence="3">
        <name>Cu cation</name>
        <dbReference type="ChEBI" id="CHEBI:23378"/>
    </cofactor>
    <text evidence="3">Binds 1 copper ion per subunit.</text>
</comment>
<dbReference type="Gene3D" id="2.60.40.200">
    <property type="entry name" value="Superoxide dismutase, copper/zinc binding domain"/>
    <property type="match status" value="1"/>
</dbReference>
<feature type="region of interest" description="Disordered" evidence="4">
    <location>
        <begin position="159"/>
        <end position="184"/>
    </location>
</feature>
<dbReference type="Proteomes" id="UP000588112">
    <property type="component" value="Unassembled WGS sequence"/>
</dbReference>
<evidence type="ECO:0000313" key="7">
    <source>
        <dbReference type="EMBL" id="MBB5625782.1"/>
    </source>
</evidence>
<dbReference type="InterPro" id="IPR036423">
    <property type="entry name" value="SOD-like_Cu/Zn_dom_sf"/>
</dbReference>
<accession>A0A7W8Z1M6</accession>
<comment type="caution">
    <text evidence="7">The sequence shown here is derived from an EMBL/GenBank/DDBJ whole genome shotgun (WGS) entry which is preliminary data.</text>
</comment>
<keyword evidence="3 7" id="KW-0560">Oxidoreductase</keyword>
<reference evidence="7 8" key="1">
    <citation type="submission" date="2020-08" db="EMBL/GenBank/DDBJ databases">
        <title>Sequencing the genomes of 1000 actinobacteria strains.</title>
        <authorList>
            <person name="Klenk H.-P."/>
        </authorList>
    </citation>
    <scope>NUCLEOTIDE SEQUENCE [LARGE SCALE GENOMIC DNA]</scope>
    <source>
        <strain evidence="7 8">DSM 45790</strain>
    </source>
</reference>